<name>A0A4S4L2C1_9AGAM</name>
<dbReference type="EMBL" id="SGPL01001004">
    <property type="protein sequence ID" value="THH05462.1"/>
    <property type="molecule type" value="Genomic_DNA"/>
</dbReference>
<sequence>MSTSNDQIAELTAQIKTLNESLKPLALLPEYLRIMKDWTTAAAYANSSLHGMKQEAVKMKNEIMLVNKNLVFLSVEAKVTNVELEELISVSKQRRSGAAVNEADGATGGERRLSDMFPPPVPPSTPPAAAAATAPPPA</sequence>
<evidence type="ECO:0000313" key="2">
    <source>
        <dbReference type="EMBL" id="THH05462.1"/>
    </source>
</evidence>
<gene>
    <name evidence="2" type="ORF">EW146_g9893</name>
</gene>
<reference evidence="2 3" key="1">
    <citation type="submission" date="2019-02" db="EMBL/GenBank/DDBJ databases">
        <title>Genome sequencing of the rare red list fungi Bondarzewia mesenterica.</title>
        <authorList>
            <person name="Buettner E."/>
            <person name="Kellner H."/>
        </authorList>
    </citation>
    <scope>NUCLEOTIDE SEQUENCE [LARGE SCALE GENOMIC DNA]</scope>
    <source>
        <strain evidence="2 3">DSM 108281</strain>
    </source>
</reference>
<organism evidence="2 3">
    <name type="scientific">Bondarzewia mesenterica</name>
    <dbReference type="NCBI Taxonomy" id="1095465"/>
    <lineage>
        <taxon>Eukaryota</taxon>
        <taxon>Fungi</taxon>
        <taxon>Dikarya</taxon>
        <taxon>Basidiomycota</taxon>
        <taxon>Agaricomycotina</taxon>
        <taxon>Agaricomycetes</taxon>
        <taxon>Russulales</taxon>
        <taxon>Bondarzewiaceae</taxon>
        <taxon>Bondarzewia</taxon>
    </lineage>
</organism>
<dbReference type="Proteomes" id="UP000310158">
    <property type="component" value="Unassembled WGS sequence"/>
</dbReference>
<proteinExistence type="predicted"/>
<feature type="region of interest" description="Disordered" evidence="1">
    <location>
        <begin position="93"/>
        <end position="138"/>
    </location>
</feature>
<accession>A0A4S4L2C1</accession>
<keyword evidence="3" id="KW-1185">Reference proteome</keyword>
<comment type="caution">
    <text evidence="2">The sequence shown here is derived from an EMBL/GenBank/DDBJ whole genome shotgun (WGS) entry which is preliminary data.</text>
</comment>
<feature type="compositionally biased region" description="Pro residues" evidence="1">
    <location>
        <begin position="117"/>
        <end position="126"/>
    </location>
</feature>
<protein>
    <submittedName>
        <fullName evidence="2">Uncharacterized protein</fullName>
    </submittedName>
</protein>
<dbReference type="AlphaFoldDB" id="A0A4S4L2C1"/>
<evidence type="ECO:0000256" key="1">
    <source>
        <dbReference type="SAM" id="MobiDB-lite"/>
    </source>
</evidence>
<evidence type="ECO:0000313" key="3">
    <source>
        <dbReference type="Proteomes" id="UP000310158"/>
    </source>
</evidence>
<feature type="non-terminal residue" evidence="2">
    <location>
        <position position="138"/>
    </location>
</feature>
<feature type="compositionally biased region" description="Low complexity" evidence="1">
    <location>
        <begin position="127"/>
        <end position="138"/>
    </location>
</feature>